<accession>A0A6J6F185</accession>
<reference evidence="1" key="1">
    <citation type="submission" date="2020-05" db="EMBL/GenBank/DDBJ databases">
        <authorList>
            <person name="Chiriac C."/>
            <person name="Salcher M."/>
            <person name="Ghai R."/>
            <person name="Kavagutti S V."/>
        </authorList>
    </citation>
    <scope>NUCLEOTIDE SEQUENCE</scope>
</reference>
<evidence type="ECO:0000313" key="1">
    <source>
        <dbReference type="EMBL" id="CAB4582087.1"/>
    </source>
</evidence>
<dbReference type="EMBL" id="CAEZTT010000127">
    <property type="protein sequence ID" value="CAB4582087.1"/>
    <property type="molecule type" value="Genomic_DNA"/>
</dbReference>
<organism evidence="1">
    <name type="scientific">freshwater metagenome</name>
    <dbReference type="NCBI Taxonomy" id="449393"/>
    <lineage>
        <taxon>unclassified sequences</taxon>
        <taxon>metagenomes</taxon>
        <taxon>ecological metagenomes</taxon>
    </lineage>
</organism>
<sequence length="850" mass="96605">MGDVSVPIGKPNADKVFATILLRKKYMLYNCCATIHVFHNHASNFKRQWAQSDIQKVDVYTLLEPHGCTDFRVHKSVEDKYLDTRIKEYEKFANKKVQSVGDIDTLLWWNDRTHKWKAEAPAPTYFGASGRFYRMKNVSLYNDTFMRLADIYSLTVRDGFNIDIASGVNVVDRAFNCAFSYDYMTLTDTLIGLIPLVYMGVKHYPEFPPIMIPNKHLGRVGKYFKNFPGVIIKPLNANFYVKDFVTTDCGRMFHPHHEWIKNMRKYLVDRGSAKVKRSELGDAVGGTQVGDAVGGTQVGAVDVPKDSVAKKKVTSMVEGMTTPGEELRVMLSKYGGAEMKSATEVMDVCREIGERVKEIAEYAEVYSAEAQEIMESVKISEDDSRHRKTDGALDLGALAAEEENKDDDMVVYPSRDVVIRDATLFQSNEAWNKLRDMLRAKHPERDWMFVDPLTDENVIFDAIPALLNARTFTCYQDEYMAFMVFLPDNCRVIEIQYEEKADLRYWHVAQSIGMDYTVIPLKREPIQVQVEVALKRLDLYFGGRSVDMGEGHVGSVPMMLGGPVARNLEKPRVIIPDNLQLNLANKAFGEGMWAHNREEGFWGVLSQWHKRGYIDLAVSNTANPNIWMFGMGDILLYERDNLDYLGANLEYETGLFGGPYPVKENVRNKRWIYWAKYPELLDAMATDDAIQGWSGRTVGSIFYAAIKNSVQKAHRGGIAWDKYVDDCQLTTGGAYRVDKADYYRRVMTARFGVCVPGNGYKTSHEIEYMAFGTVPIMMKDVDVNYAVPLVEGVHYISVSAATEIPKVVRSMDEATWVRMSRACREWWKRCASVEGAFRTTMDCVRAAVAK</sequence>
<proteinExistence type="predicted"/>
<name>A0A6J6F185_9ZZZZ</name>
<protein>
    <submittedName>
        <fullName evidence="1">Unannotated protein</fullName>
    </submittedName>
</protein>
<gene>
    <name evidence="1" type="ORF">UFOPK1726_00998</name>
</gene>
<dbReference type="AlphaFoldDB" id="A0A6J6F185"/>